<keyword evidence="1" id="KW-0472">Membrane</keyword>
<gene>
    <name evidence="2" type="ORF">EZM97_03770</name>
</gene>
<keyword evidence="1" id="KW-0812">Transmembrane</keyword>
<evidence type="ECO:0000313" key="3">
    <source>
        <dbReference type="Proteomes" id="UP000291822"/>
    </source>
</evidence>
<accession>A0A4R0Z054</accession>
<proteinExistence type="predicted"/>
<dbReference type="Proteomes" id="UP000291822">
    <property type="component" value="Unassembled WGS sequence"/>
</dbReference>
<name>A0A4R0Z054_9GAMM</name>
<evidence type="ECO:0000256" key="1">
    <source>
        <dbReference type="SAM" id="Phobius"/>
    </source>
</evidence>
<comment type="caution">
    <text evidence="2">The sequence shown here is derived from an EMBL/GenBank/DDBJ whole genome shotgun (WGS) entry which is preliminary data.</text>
</comment>
<sequence>MVTLYLILLFIGVISFVMHFFAQARIASLMRTRHADHWKIIAERDGIKLSPLRIWVNLQAALRSPILPALEDVAITRWRRVWRYCPWLAWLCWFAAIGLQWKAH</sequence>
<feature type="transmembrane region" description="Helical" evidence="1">
    <location>
        <begin position="6"/>
        <end position="24"/>
    </location>
</feature>
<dbReference type="EMBL" id="SJTG01000001">
    <property type="protein sequence ID" value="TCI12476.1"/>
    <property type="molecule type" value="Genomic_DNA"/>
</dbReference>
<dbReference type="AlphaFoldDB" id="A0A4R0Z054"/>
<keyword evidence="3" id="KW-1185">Reference proteome</keyword>
<dbReference type="RefSeq" id="WP_131150745.1">
    <property type="nucleotide sequence ID" value="NZ_SJTG01000001.1"/>
</dbReference>
<feature type="transmembrane region" description="Helical" evidence="1">
    <location>
        <begin position="84"/>
        <end position="101"/>
    </location>
</feature>
<protein>
    <submittedName>
        <fullName evidence="2">Uncharacterized protein</fullName>
    </submittedName>
</protein>
<evidence type="ECO:0000313" key="2">
    <source>
        <dbReference type="EMBL" id="TCI12476.1"/>
    </source>
</evidence>
<reference evidence="2 3" key="1">
    <citation type="submission" date="2019-02" db="EMBL/GenBank/DDBJ databases">
        <title>Dyella amyloliquefaciens sp. nov., isolated from forest soil.</title>
        <authorList>
            <person name="Gao Z.-H."/>
            <person name="Qiu L.-H."/>
        </authorList>
    </citation>
    <scope>NUCLEOTIDE SEQUENCE [LARGE SCALE GENOMIC DNA]</scope>
    <source>
        <strain evidence="2 3">KACC 12747</strain>
    </source>
</reference>
<organism evidence="2 3">
    <name type="scientific">Dyella soli</name>
    <dbReference type="NCBI Taxonomy" id="522319"/>
    <lineage>
        <taxon>Bacteria</taxon>
        <taxon>Pseudomonadati</taxon>
        <taxon>Pseudomonadota</taxon>
        <taxon>Gammaproteobacteria</taxon>
        <taxon>Lysobacterales</taxon>
        <taxon>Rhodanobacteraceae</taxon>
        <taxon>Dyella</taxon>
    </lineage>
</organism>
<keyword evidence="1" id="KW-1133">Transmembrane helix</keyword>